<feature type="coiled-coil region" evidence="1">
    <location>
        <begin position="88"/>
        <end position="115"/>
    </location>
</feature>
<name>A0A1W7ACU5_9STAP</name>
<organism evidence="2 3">
    <name type="scientific">Macrococcoides canis</name>
    <dbReference type="NCBI Taxonomy" id="1855823"/>
    <lineage>
        <taxon>Bacteria</taxon>
        <taxon>Bacillati</taxon>
        <taxon>Bacillota</taxon>
        <taxon>Bacilli</taxon>
        <taxon>Bacillales</taxon>
        <taxon>Staphylococcaceae</taxon>
        <taxon>Macrococcoides</taxon>
    </lineage>
</organism>
<keyword evidence="3" id="KW-1185">Reference proteome</keyword>
<dbReference type="GeneID" id="35295847"/>
<dbReference type="STRING" id="1855823.MCCS_17470"/>
<dbReference type="RefSeq" id="WP_086042939.1">
    <property type="nucleotide sequence ID" value="NZ_CBCRZA010000004.1"/>
</dbReference>
<dbReference type="Proteomes" id="UP000194154">
    <property type="component" value="Chromosome"/>
</dbReference>
<protein>
    <submittedName>
        <fullName evidence="2">Uncharacterized protein</fullName>
    </submittedName>
</protein>
<reference evidence="2 3" key="1">
    <citation type="journal article" date="2017" name="Int. J. Syst. Evol. Microbiol.">
        <title>Macrococcus canis sp. nov., a skin bacterium associated with infections in dogs.</title>
        <authorList>
            <person name="Gobeli Brawand S."/>
            <person name="Cotting K."/>
            <person name="Gomez-Sanz E."/>
            <person name="Collaud A."/>
            <person name="Thomann A."/>
            <person name="Brodard I."/>
            <person name="Rodriguez-Campos S."/>
            <person name="Strauss C."/>
            <person name="Perreten V."/>
        </authorList>
    </citation>
    <scope>NUCLEOTIDE SEQUENCE [LARGE SCALE GENOMIC DNA]</scope>
    <source>
        <strain evidence="2 3">KM45013</strain>
    </source>
</reference>
<accession>A0A1W7ACU5</accession>
<proteinExistence type="predicted"/>
<evidence type="ECO:0000313" key="3">
    <source>
        <dbReference type="Proteomes" id="UP000194154"/>
    </source>
</evidence>
<dbReference type="AlphaFoldDB" id="A0A1W7ACU5"/>
<evidence type="ECO:0000313" key="2">
    <source>
        <dbReference type="EMBL" id="ARQ07381.1"/>
    </source>
</evidence>
<keyword evidence="1" id="KW-0175">Coiled coil</keyword>
<dbReference type="EMBL" id="CP021059">
    <property type="protein sequence ID" value="ARQ07381.1"/>
    <property type="molecule type" value="Genomic_DNA"/>
</dbReference>
<sequence>MTINEEKFIAVLPKLNNTEHVYLSLLAERGLNINRDSIRTEVVLPNLVEAGIIPATKGAMFFMPIEMINIYNQHVLNSKFPEIQTPTEEEIEKESAAFEKNIAQYNEQMKMEEQIDTMIQTHGNKTLKAHLNHFTLEDLKAIAMFYQLDIKDDKQTQINTIHESFFKDFTMLEKMLKYMDYELLLNIENALQFDYDNFTYMKGATREIFLYAPTFNEILFLPSDVAAHIKKYQKQHGYLNKDIEKIKFYRGIFNIYGFTRIDIMQQVYRKLYQEALTREMILKDIQTFFPNLVPNIKENWIKHELYSHQQLNLDEMFSNMEYYIPQSKEAVYRYILNAYVEPSNHTRELKIELKRNMKGEEIYNQQVEALYSEIIETFRVTDSFETAFEFIADLGAKNMISVVPTERLTRLLNDVYTEVRLWRLGGKKVSEMPEFKRSKIQVVQKKSKKKKKRK</sequence>
<evidence type="ECO:0000256" key="1">
    <source>
        <dbReference type="SAM" id="Coils"/>
    </source>
</evidence>
<dbReference type="KEGG" id="mcak:MCCS_17470"/>
<gene>
    <name evidence="2" type="ORF">MCCS_17470</name>
</gene>
<dbReference type="OrthoDB" id="2418532at2"/>